<dbReference type="VEuPathDB" id="FungiDB:BD410DRAFT_724872"/>
<dbReference type="PIRSF" id="PIRSF005727">
    <property type="entry name" value="Coatomer_beta_subunit"/>
    <property type="match status" value="1"/>
</dbReference>
<keyword evidence="8 10" id="KW-0472">Membrane</keyword>
<dbReference type="SUPFAM" id="SSF48371">
    <property type="entry name" value="ARM repeat"/>
    <property type="match status" value="1"/>
</dbReference>
<evidence type="ECO:0000256" key="4">
    <source>
        <dbReference type="ARBA" id="ARBA00022737"/>
    </source>
</evidence>
<keyword evidence="9 10" id="KW-0968">Cytoplasmic vesicle</keyword>
<reference evidence="15 16" key="1">
    <citation type="submission" date="2018-06" db="EMBL/GenBank/DDBJ databases">
        <title>A transcriptomic atlas of mushroom development highlights an independent origin of complex multicellularity.</title>
        <authorList>
            <consortium name="DOE Joint Genome Institute"/>
            <person name="Krizsan K."/>
            <person name="Almasi E."/>
            <person name="Merenyi Z."/>
            <person name="Sahu N."/>
            <person name="Viragh M."/>
            <person name="Koszo T."/>
            <person name="Mondo S."/>
            <person name="Kiss B."/>
            <person name="Balint B."/>
            <person name="Kues U."/>
            <person name="Barry K."/>
            <person name="Hegedus J.C."/>
            <person name="Henrissat B."/>
            <person name="Johnson J."/>
            <person name="Lipzen A."/>
            <person name="Ohm R."/>
            <person name="Nagy I."/>
            <person name="Pangilinan J."/>
            <person name="Yan J."/>
            <person name="Xiong Y."/>
            <person name="Grigoriev I.V."/>
            <person name="Hibbett D.S."/>
            <person name="Nagy L.G."/>
        </authorList>
    </citation>
    <scope>NUCLEOTIDE SEQUENCE [LARGE SCALE GENOMIC DNA]</scope>
    <source>
        <strain evidence="15 16">SZMC22713</strain>
    </source>
</reference>
<dbReference type="InterPro" id="IPR011989">
    <property type="entry name" value="ARM-like"/>
</dbReference>
<dbReference type="Pfam" id="PF07718">
    <property type="entry name" value="Coatamer_beta_C"/>
    <property type="match status" value="1"/>
</dbReference>
<dbReference type="Pfam" id="PF14806">
    <property type="entry name" value="Coatomer_b_Cpla"/>
    <property type="match status" value="1"/>
</dbReference>
<feature type="domain" description="Coatomer beta subunit C-terminal" evidence="13">
    <location>
        <begin position="674"/>
        <end position="808"/>
    </location>
</feature>
<evidence type="ECO:0000256" key="11">
    <source>
        <dbReference type="SAM" id="MobiDB-lite"/>
    </source>
</evidence>
<organism evidence="15 16">
    <name type="scientific">Rickenella mellea</name>
    <dbReference type="NCBI Taxonomy" id="50990"/>
    <lineage>
        <taxon>Eukaryota</taxon>
        <taxon>Fungi</taxon>
        <taxon>Dikarya</taxon>
        <taxon>Basidiomycota</taxon>
        <taxon>Agaricomycotina</taxon>
        <taxon>Agaricomycetes</taxon>
        <taxon>Hymenochaetales</taxon>
        <taxon>Rickenellaceae</taxon>
        <taxon>Rickenella</taxon>
    </lineage>
</organism>
<sequence>MSTPDSTCYTVVFEDGTEAPTTQELRSQLEKGSDDVKLEALRKIIVATINGNGQPTLLMPIIQYVLPSRNKQLKKLLHFYWEVCPKYDENGKLKQEMILVCNAIRNDLQHPNEYIRGATLRFLQKISKDAELLEPLIPTCRSCLEHRHSYVRKNAVFAVYTIYRQFEHLIPDAPELIQTFLAAESDATCKRNAFVFLTNCAMPKAVEYVLQVYDQIPGFDEQLQLSIIEVIRLDCKNDSAHRARYIRCVFELLTASSHSVKYEAATTLTSLTQNPAAVKAAASCFIELVVKESDNNVKLIVLDRLDSLRQKHEHVLDGLVMDILRVLTSSDMEVRRKAVSIVLSMVTSRNVEEVVTFMKKQLQRTLTEDYEKISDYRQLLIQSIHVCAIKFSEVAASVVYALMEFLGESNNPAAVDVIAFVRSVVEKFPDLRQTITEKLMQTFGEIKSGKVFRGALWIVGEYCESAADIQNAFQEVRKVLGEIPILASEQRLLDEAGGDEEEEKPKDEPESKSTKPRILADGTYATETAYTSTSSARLEAVKAAAKPPLRTLILQGDFYTGTVLASTLTKLVLRYAEVSADVKAANALRAEAMLIMASIIRVGQSKFVTIPIDEDSQERIMNCVQTLSELQAKEPAVDVFLKDTKAAYTKMITAQEKKAAEKKEQEVKVTVVQVDDLLTFRQFSKKSADEFIDYDEDVGRATGAGEVTEDFLSSLSRISQLTGFSDAVYAEAYVKVQGFDILLDVLLVNQTGDTLQNLCLDFATLGDLKLVERPAVHTLAPHSFHSIKATIKVSSTETGVIFGNILWEGPGMSESCVVLNDIHIDIMDYIKPAYCNEAQFRSMWTEFEWENRVNVSTSIGDLQGYLKHIMNSTNMACLTPEGAMSGDCDFLSANLYARSLFGEDALANLSIEKTETGAISGHVRIRSKTQGIALSLGDRITIAQKENKGPPV</sequence>
<gene>
    <name evidence="15" type="ORF">BD410DRAFT_724872</name>
</gene>
<evidence type="ECO:0000256" key="10">
    <source>
        <dbReference type="PIRNR" id="PIRNR005727"/>
    </source>
</evidence>
<keyword evidence="5 10" id="KW-0931">ER-Golgi transport</keyword>
<dbReference type="GO" id="GO:0005198">
    <property type="term" value="F:structural molecule activity"/>
    <property type="evidence" value="ECO:0007669"/>
    <property type="project" value="InterPro"/>
</dbReference>
<dbReference type="InterPro" id="IPR016024">
    <property type="entry name" value="ARM-type_fold"/>
</dbReference>
<evidence type="ECO:0000256" key="9">
    <source>
        <dbReference type="ARBA" id="ARBA00023329"/>
    </source>
</evidence>
<keyword evidence="6 10" id="KW-0653">Protein transport</keyword>
<keyword evidence="2 10" id="KW-0813">Transport</keyword>
<comment type="function">
    <text evidence="10">The coatomer is a cytosolic protein complex that binds to dilysine motifs and reversibly associates with Golgi non-clathrin-coated vesicles, which further mediate biosynthetic protein transport from the ER, via the Golgi up to the trans Golgi network. Coatomer complex is required for budding from Golgi membranes, and is essential for the retrograde Golgi-to-ER transport of dilysine-tagged proteins.</text>
</comment>
<keyword evidence="4" id="KW-0677">Repeat</keyword>
<evidence type="ECO:0000313" key="16">
    <source>
        <dbReference type="Proteomes" id="UP000294933"/>
    </source>
</evidence>
<dbReference type="InterPro" id="IPR016460">
    <property type="entry name" value="COPB1"/>
</dbReference>
<dbReference type="GO" id="GO:0000139">
    <property type="term" value="C:Golgi membrane"/>
    <property type="evidence" value="ECO:0007669"/>
    <property type="project" value="UniProtKB-SubCell"/>
</dbReference>
<feature type="compositionally biased region" description="Basic and acidic residues" evidence="11">
    <location>
        <begin position="503"/>
        <end position="513"/>
    </location>
</feature>
<evidence type="ECO:0000256" key="2">
    <source>
        <dbReference type="ARBA" id="ARBA00022448"/>
    </source>
</evidence>
<dbReference type="Proteomes" id="UP000294933">
    <property type="component" value="Unassembled WGS sequence"/>
</dbReference>
<evidence type="ECO:0000259" key="12">
    <source>
        <dbReference type="Pfam" id="PF01602"/>
    </source>
</evidence>
<evidence type="ECO:0000256" key="3">
    <source>
        <dbReference type="ARBA" id="ARBA00022490"/>
    </source>
</evidence>
<dbReference type="GO" id="GO:0006891">
    <property type="term" value="P:intra-Golgi vesicle-mediated transport"/>
    <property type="evidence" value="ECO:0007669"/>
    <property type="project" value="TreeGrafter"/>
</dbReference>
<evidence type="ECO:0000256" key="5">
    <source>
        <dbReference type="ARBA" id="ARBA00022892"/>
    </source>
</evidence>
<name>A0A4Y7Q0Q3_9AGAM</name>
<dbReference type="InterPro" id="IPR029446">
    <property type="entry name" value="COPB1_appendage_platform_dom"/>
</dbReference>
<keyword evidence="7 10" id="KW-0333">Golgi apparatus</keyword>
<dbReference type="GO" id="GO:0006886">
    <property type="term" value="P:intracellular protein transport"/>
    <property type="evidence" value="ECO:0007669"/>
    <property type="project" value="InterPro"/>
</dbReference>
<evidence type="ECO:0000256" key="8">
    <source>
        <dbReference type="ARBA" id="ARBA00023136"/>
    </source>
</evidence>
<dbReference type="STRING" id="50990.A0A4Y7Q0Q3"/>
<evidence type="ECO:0000259" key="13">
    <source>
        <dbReference type="Pfam" id="PF07718"/>
    </source>
</evidence>
<dbReference type="GO" id="GO:0006888">
    <property type="term" value="P:endoplasmic reticulum to Golgi vesicle-mediated transport"/>
    <property type="evidence" value="ECO:0007669"/>
    <property type="project" value="TreeGrafter"/>
</dbReference>
<comment type="subunit">
    <text evidence="10">Oligomeric complex that consists of at least the alpha, beta, beta', gamma, delta, epsilon and zeta subunits.</text>
</comment>
<accession>A0A4Y7Q0Q3</accession>
<dbReference type="Pfam" id="PF01602">
    <property type="entry name" value="Adaptin_N"/>
    <property type="match status" value="1"/>
</dbReference>
<dbReference type="InterPro" id="IPR002553">
    <property type="entry name" value="Clathrin/coatomer_adapt-like_N"/>
</dbReference>
<feature type="domain" description="Coatomer beta subunit appendage platform" evidence="14">
    <location>
        <begin position="815"/>
        <end position="940"/>
    </location>
</feature>
<dbReference type="PANTHER" id="PTHR10635:SF0">
    <property type="entry name" value="COATOMER SUBUNIT BETA"/>
    <property type="match status" value="1"/>
</dbReference>
<evidence type="ECO:0000256" key="7">
    <source>
        <dbReference type="ARBA" id="ARBA00023034"/>
    </source>
</evidence>
<protein>
    <recommendedName>
        <fullName evidence="10">Coatomer subunit beta</fullName>
    </recommendedName>
    <alternativeName>
        <fullName evidence="10">Beta-coat protein</fullName>
    </alternativeName>
</protein>
<comment type="subcellular location">
    <subcellularLocation>
        <location evidence="10">Cytoplasm</location>
    </subcellularLocation>
    <subcellularLocation>
        <location evidence="1 10">Golgi apparatus membrane</location>
        <topology evidence="1 10">Peripheral membrane protein</topology>
        <orientation evidence="1 10">Cytoplasmic side</orientation>
    </subcellularLocation>
    <subcellularLocation>
        <location evidence="10">Cytoplasmic vesicle</location>
        <location evidence="10">COPI-coated vesicle membrane</location>
        <topology evidence="10">Peripheral membrane protein</topology>
        <orientation evidence="10">Cytoplasmic side</orientation>
    </subcellularLocation>
</comment>
<dbReference type="EMBL" id="ML170184">
    <property type="protein sequence ID" value="TDL20911.1"/>
    <property type="molecule type" value="Genomic_DNA"/>
</dbReference>
<evidence type="ECO:0000259" key="14">
    <source>
        <dbReference type="Pfam" id="PF14806"/>
    </source>
</evidence>
<evidence type="ECO:0000313" key="15">
    <source>
        <dbReference type="EMBL" id="TDL20911.1"/>
    </source>
</evidence>
<evidence type="ECO:0000256" key="1">
    <source>
        <dbReference type="ARBA" id="ARBA00004255"/>
    </source>
</evidence>
<proteinExistence type="predicted"/>
<keyword evidence="3 10" id="KW-0963">Cytoplasm</keyword>
<dbReference type="PANTHER" id="PTHR10635">
    <property type="entry name" value="COATOMER SUBUNIT BETA"/>
    <property type="match status" value="1"/>
</dbReference>
<dbReference type="Gene3D" id="1.25.10.10">
    <property type="entry name" value="Leucine-rich Repeat Variant"/>
    <property type="match status" value="1"/>
</dbReference>
<evidence type="ECO:0000256" key="6">
    <source>
        <dbReference type="ARBA" id="ARBA00022927"/>
    </source>
</evidence>
<keyword evidence="16" id="KW-1185">Reference proteome</keyword>
<dbReference type="GO" id="GO:0030126">
    <property type="term" value="C:COPI vesicle coat"/>
    <property type="evidence" value="ECO:0007669"/>
    <property type="project" value="InterPro"/>
</dbReference>
<feature type="domain" description="Clathrin/coatomer adaptor adaptin-like N-terminal" evidence="12">
    <location>
        <begin position="21"/>
        <end position="490"/>
    </location>
</feature>
<feature type="region of interest" description="Disordered" evidence="11">
    <location>
        <begin position="494"/>
        <end position="518"/>
    </location>
</feature>
<dbReference type="FunFam" id="1.25.10.10:FF:000451">
    <property type="entry name" value="Coatomer subunit beta"/>
    <property type="match status" value="1"/>
</dbReference>
<dbReference type="OrthoDB" id="10261439at2759"/>
<dbReference type="AlphaFoldDB" id="A0A4Y7Q0Q3"/>
<dbReference type="InterPro" id="IPR011710">
    <property type="entry name" value="Coatomer_bsu_C"/>
</dbReference>